<comment type="caution">
    <text evidence="1">The sequence shown here is derived from an EMBL/GenBank/DDBJ whole genome shotgun (WGS) entry which is preliminary data.</text>
</comment>
<name>A0ABN9UCB9_9DINO</name>
<evidence type="ECO:0000313" key="2">
    <source>
        <dbReference type="Proteomes" id="UP001189429"/>
    </source>
</evidence>
<organism evidence="1 2">
    <name type="scientific">Prorocentrum cordatum</name>
    <dbReference type="NCBI Taxonomy" id="2364126"/>
    <lineage>
        <taxon>Eukaryota</taxon>
        <taxon>Sar</taxon>
        <taxon>Alveolata</taxon>
        <taxon>Dinophyceae</taxon>
        <taxon>Prorocentrales</taxon>
        <taxon>Prorocentraceae</taxon>
        <taxon>Prorocentrum</taxon>
    </lineage>
</organism>
<accession>A0ABN9UCB9</accession>
<keyword evidence="2" id="KW-1185">Reference proteome</keyword>
<dbReference type="EMBL" id="CAUYUJ010015693">
    <property type="protein sequence ID" value="CAK0857059.1"/>
    <property type="molecule type" value="Genomic_DNA"/>
</dbReference>
<sequence>MQKLDSVQSRPVPWAAAALLAFTFKLAAAGYDIARDAAAVGYDSARAAAAAQGGQLPVAWRRVALWARRQSRRRTIVRTCRRLKIARLAIFERLRRAGYLGGRVADAARRIAVRAWPRAWPWVRERLRGLRTRLEGTQVLRKLQPGRYQYTYWLFDNVLEKNRWSARP</sequence>
<reference evidence="1" key="1">
    <citation type="submission" date="2023-10" db="EMBL/GenBank/DDBJ databases">
        <authorList>
            <person name="Chen Y."/>
            <person name="Shah S."/>
            <person name="Dougan E. K."/>
            <person name="Thang M."/>
            <person name="Chan C."/>
        </authorList>
    </citation>
    <scope>NUCLEOTIDE SEQUENCE [LARGE SCALE GENOMIC DNA]</scope>
</reference>
<protein>
    <submittedName>
        <fullName evidence="1">Uncharacterized protein</fullName>
    </submittedName>
</protein>
<gene>
    <name evidence="1" type="ORF">PCOR1329_LOCUS47270</name>
</gene>
<proteinExistence type="predicted"/>
<evidence type="ECO:0000313" key="1">
    <source>
        <dbReference type="EMBL" id="CAK0857059.1"/>
    </source>
</evidence>
<dbReference type="Proteomes" id="UP001189429">
    <property type="component" value="Unassembled WGS sequence"/>
</dbReference>